<gene>
    <name evidence="1" type="ORF">LMG26858_00389</name>
</gene>
<evidence type="ECO:0000313" key="2">
    <source>
        <dbReference type="Proteomes" id="UP000494117"/>
    </source>
</evidence>
<dbReference type="Proteomes" id="UP000494117">
    <property type="component" value="Unassembled WGS sequence"/>
</dbReference>
<name>A0A6S7DH89_9BURK</name>
<evidence type="ECO:0008006" key="3">
    <source>
        <dbReference type="Google" id="ProtNLM"/>
    </source>
</evidence>
<reference evidence="1 2" key="1">
    <citation type="submission" date="2020-04" db="EMBL/GenBank/DDBJ databases">
        <authorList>
            <person name="De Canck E."/>
        </authorList>
    </citation>
    <scope>NUCLEOTIDE SEQUENCE [LARGE SCALE GENOMIC DNA]</scope>
    <source>
        <strain evidence="1 2">LMG 26858</strain>
    </source>
</reference>
<proteinExistence type="predicted"/>
<organism evidence="1 2">
    <name type="scientific">Achromobacter anxifer</name>
    <dbReference type="NCBI Taxonomy" id="1287737"/>
    <lineage>
        <taxon>Bacteria</taxon>
        <taxon>Pseudomonadati</taxon>
        <taxon>Pseudomonadota</taxon>
        <taxon>Betaproteobacteria</taxon>
        <taxon>Burkholderiales</taxon>
        <taxon>Alcaligenaceae</taxon>
        <taxon>Achromobacter</taxon>
    </lineage>
</organism>
<accession>A0A6S7DH89</accession>
<keyword evidence="2" id="KW-1185">Reference proteome</keyword>
<dbReference type="AlphaFoldDB" id="A0A6S7DH89"/>
<sequence>MEWELRVTVFSAPRMGRYLNKYGGDTLRAAVAYDHNVLLAQALMPALQTLEIVLRNAIHRSLSRSMGNSDWWNCLPTPEFDWLHAAVNDAGNKIQRRRERVTIDKIVAELTFGSWTRLFNAQHGLTLWGRLLLAFPTCPKIKRQRGPISSSLNRIRDLRNRVMHHEPLLWVAPSVNEIHADILEVLDWIDPGINLWLARHDALPTMWAEGAAI</sequence>
<evidence type="ECO:0000313" key="1">
    <source>
        <dbReference type="EMBL" id="CAB3824968.1"/>
    </source>
</evidence>
<dbReference type="RefSeq" id="WP_175205339.1">
    <property type="nucleotide sequence ID" value="NZ_CADILG010000002.1"/>
</dbReference>
<protein>
    <recommendedName>
        <fullName evidence="3">Abi-like protein</fullName>
    </recommendedName>
</protein>
<dbReference type="EMBL" id="CADILG010000002">
    <property type="protein sequence ID" value="CAB3824968.1"/>
    <property type="molecule type" value="Genomic_DNA"/>
</dbReference>